<gene>
    <name evidence="1" type="ORF">EV420DRAFT_1037968</name>
</gene>
<evidence type="ECO:0000313" key="1">
    <source>
        <dbReference type="EMBL" id="KAK0464355.1"/>
    </source>
</evidence>
<evidence type="ECO:0000313" key="2">
    <source>
        <dbReference type="Proteomes" id="UP001175211"/>
    </source>
</evidence>
<dbReference type="GeneID" id="85349007"/>
<protein>
    <submittedName>
        <fullName evidence="1">Uncharacterized protein</fullName>
    </submittedName>
</protein>
<dbReference type="AlphaFoldDB" id="A0AA39U086"/>
<proteinExistence type="predicted"/>
<organism evidence="1 2">
    <name type="scientific">Armillaria tabescens</name>
    <name type="common">Ringless honey mushroom</name>
    <name type="synonym">Agaricus tabescens</name>
    <dbReference type="NCBI Taxonomy" id="1929756"/>
    <lineage>
        <taxon>Eukaryota</taxon>
        <taxon>Fungi</taxon>
        <taxon>Dikarya</taxon>
        <taxon>Basidiomycota</taxon>
        <taxon>Agaricomycotina</taxon>
        <taxon>Agaricomycetes</taxon>
        <taxon>Agaricomycetidae</taxon>
        <taxon>Agaricales</taxon>
        <taxon>Marasmiineae</taxon>
        <taxon>Physalacriaceae</taxon>
        <taxon>Desarmillaria</taxon>
    </lineage>
</organism>
<name>A0AA39U086_ARMTA</name>
<dbReference type="RefSeq" id="XP_060335476.1">
    <property type="nucleotide sequence ID" value="XM_060465459.1"/>
</dbReference>
<accession>A0AA39U086</accession>
<sequence>MDDLDTALVTVRSHLVQVLEPSDSPRTRKNKKEIVTAAKKTLYGLIKMLEDDDDDDDEPEAQEYIERYNALIDAFDTSETRTRFLSARVFQLYMSRPIQTGIDAEQKGLLRLLHGYAGRPEQWAEVLNTPLESLQDWDSWCQQSQDNDDTEDFDDQLVFFPKMVQAFSNESDAHSYVQYVIRMIETLKFIERWNKQERRDGQSARAWKIKYIENAFKYSSSTNNDLWNRLHHLPKKIAAREPLNKALKKHSSEHARMITSRNTFYDLYKLFGPGVFLDKLWDPLNHRSKSFRPLLEHFTNNMPFVVKNGTSIPINVTRFTWGADSLYNILSVLASEAVAKHAQKFMQEHEPDGQAGTRLWGRQLLPAQT</sequence>
<dbReference type="Proteomes" id="UP001175211">
    <property type="component" value="Unassembled WGS sequence"/>
</dbReference>
<reference evidence="1" key="1">
    <citation type="submission" date="2023-06" db="EMBL/GenBank/DDBJ databases">
        <authorList>
            <consortium name="Lawrence Berkeley National Laboratory"/>
            <person name="Ahrendt S."/>
            <person name="Sahu N."/>
            <person name="Indic B."/>
            <person name="Wong-Bajracharya J."/>
            <person name="Merenyi Z."/>
            <person name="Ke H.-M."/>
            <person name="Monk M."/>
            <person name="Kocsube S."/>
            <person name="Drula E."/>
            <person name="Lipzen A."/>
            <person name="Balint B."/>
            <person name="Henrissat B."/>
            <person name="Andreopoulos B."/>
            <person name="Martin F.M."/>
            <person name="Harder C.B."/>
            <person name="Rigling D."/>
            <person name="Ford K.L."/>
            <person name="Foster G.D."/>
            <person name="Pangilinan J."/>
            <person name="Papanicolaou A."/>
            <person name="Barry K."/>
            <person name="LaButti K."/>
            <person name="Viragh M."/>
            <person name="Koriabine M."/>
            <person name="Yan M."/>
            <person name="Riley R."/>
            <person name="Champramary S."/>
            <person name="Plett K.L."/>
            <person name="Tsai I.J."/>
            <person name="Slot J."/>
            <person name="Sipos G."/>
            <person name="Plett J."/>
            <person name="Nagy L.G."/>
            <person name="Grigoriev I.V."/>
        </authorList>
    </citation>
    <scope>NUCLEOTIDE SEQUENCE</scope>
    <source>
        <strain evidence="1">CCBAS 213</strain>
    </source>
</reference>
<comment type="caution">
    <text evidence="1">The sequence shown here is derived from an EMBL/GenBank/DDBJ whole genome shotgun (WGS) entry which is preliminary data.</text>
</comment>
<keyword evidence="2" id="KW-1185">Reference proteome</keyword>
<dbReference type="EMBL" id="JAUEPS010000006">
    <property type="protein sequence ID" value="KAK0464355.1"/>
    <property type="molecule type" value="Genomic_DNA"/>
</dbReference>